<feature type="region of interest" description="Disordered" evidence="1">
    <location>
        <begin position="75"/>
        <end position="107"/>
    </location>
</feature>
<sequence>MKIKLLLFLVILNINQMRLQYMKLMYLDVANSIVDLLIKESDVKKAFVIALPAIAEINLKYVKYGPDAVIGVENGDNEKEKVSKNDPEQNVTSSETYKTAITDKNSN</sequence>
<protein>
    <submittedName>
        <fullName evidence="2">Uncharacterized protein</fullName>
    </submittedName>
</protein>
<organism evidence="2">
    <name type="scientific">Thermodesulfovibrio autotrophicus</name>
    <dbReference type="NCBI Taxonomy" id="3118333"/>
    <lineage>
        <taxon>Bacteria</taxon>
        <taxon>Pseudomonadati</taxon>
        <taxon>Nitrospirota</taxon>
        <taxon>Thermodesulfovibrionia</taxon>
        <taxon>Thermodesulfovibrionales</taxon>
        <taxon>Thermodesulfovibrionaceae</taxon>
        <taxon>Thermodesulfovibrio</taxon>
    </lineage>
</organism>
<reference evidence="2" key="1">
    <citation type="submission" date="2024-01" db="EMBL/GenBank/DDBJ databases">
        <title>The first autotrophic representatives of the genus Thermodesulfovibrio.</title>
        <authorList>
            <person name="Maltseva A.I."/>
            <person name="Elcheninov A.G."/>
            <person name="Kublanov I.V."/>
            <person name="Lebedinsky A.V."/>
            <person name="Frolov E.N."/>
        </authorList>
    </citation>
    <scope>NUCLEOTIDE SEQUENCE</scope>
    <source>
        <strain evidence="2">3907-1M</strain>
    </source>
</reference>
<name>A0AAU8GYK9_9BACT</name>
<proteinExistence type="predicted"/>
<dbReference type="EMBL" id="CP144373">
    <property type="protein sequence ID" value="XCH47604.1"/>
    <property type="molecule type" value="Genomic_DNA"/>
</dbReference>
<dbReference type="KEGG" id="taut:V4D30_04825"/>
<feature type="compositionally biased region" description="Basic and acidic residues" evidence="1">
    <location>
        <begin position="76"/>
        <end position="87"/>
    </location>
</feature>
<evidence type="ECO:0000256" key="1">
    <source>
        <dbReference type="SAM" id="MobiDB-lite"/>
    </source>
</evidence>
<evidence type="ECO:0000313" key="2">
    <source>
        <dbReference type="EMBL" id="XCH47604.1"/>
    </source>
</evidence>
<accession>A0AAU8GYK9</accession>
<dbReference type="AlphaFoldDB" id="A0AAU8GYK9"/>
<gene>
    <name evidence="2" type="ORF">V4D30_04825</name>
</gene>
<feature type="compositionally biased region" description="Polar residues" evidence="1">
    <location>
        <begin position="88"/>
        <end position="107"/>
    </location>
</feature>
<dbReference type="RefSeq" id="WP_353685124.1">
    <property type="nucleotide sequence ID" value="NZ_CP144373.1"/>
</dbReference>